<dbReference type="GO" id="GO:0005524">
    <property type="term" value="F:ATP binding"/>
    <property type="evidence" value="ECO:0007669"/>
    <property type="project" value="UniProtKB-KW"/>
</dbReference>
<dbReference type="PANTHER" id="PTHR11638">
    <property type="entry name" value="ATP-DEPENDENT CLP PROTEASE"/>
    <property type="match status" value="1"/>
</dbReference>
<evidence type="ECO:0008006" key="5">
    <source>
        <dbReference type="Google" id="ProtNLM"/>
    </source>
</evidence>
<dbReference type="SUPFAM" id="SSF52540">
    <property type="entry name" value="P-loop containing nucleoside triphosphate hydrolases"/>
    <property type="match status" value="2"/>
</dbReference>
<feature type="non-terminal residue" evidence="3">
    <location>
        <position position="459"/>
    </location>
</feature>
<dbReference type="Gene3D" id="3.40.50.300">
    <property type="entry name" value="P-loop containing nucleotide triphosphate hydrolases"/>
    <property type="match status" value="2"/>
</dbReference>
<dbReference type="EMBL" id="PFWY01000027">
    <property type="protein sequence ID" value="PJA41277.1"/>
    <property type="molecule type" value="Genomic_DNA"/>
</dbReference>
<evidence type="ECO:0000313" key="4">
    <source>
        <dbReference type="Proteomes" id="UP000230683"/>
    </source>
</evidence>
<name>A0A2M7X568_UNCKA</name>
<comment type="caution">
    <text evidence="3">The sequence shown here is derived from an EMBL/GenBank/DDBJ whole genome shotgun (WGS) entry which is preliminary data.</text>
</comment>
<sequence length="459" mass="51071">MDRKEILNRLSPHSIGILKRLNPELEDIKIIPAGDAISLVSKDSKIISKLFKNLKITSKTKKRIAISDWILNAYNEAYISDSKTVEVSHLVLALLLDINKSKYYQAKKLLPAMTEDQSSKVFDKYVDDYSELIKTNKKPFIGRKRELTRLIINLSTSGGKPTLLLGDAGAGKTSLMMELMRNISAGNVPHQLQNSRILRIKLASLINNISLDGGVIPSGLLSNLFTTIAQNNKGIFKRTILFFDDLNYGVNFFVGIESAHTDDDILFVGAARDDNSEKFWDSSISKMWNIIMMSDQDDEEVLSILKDYNKKISKNLKIEFTDLALRKIIDTKSVDMVSEALPGGGIKVMDLLCTYKRHIVSDYSAKISDKNESIVVTDVDVEGFFDGSDLDSDSVVTTKLLDYRSLKIESDLKKEIIGQDEAISKLTSALRVSSLKLQGSSRPVGTFLFLGPTGVGKTQ</sequence>
<keyword evidence="2" id="KW-0067">ATP-binding</keyword>
<dbReference type="PANTHER" id="PTHR11638:SF18">
    <property type="entry name" value="HEAT SHOCK PROTEIN 104"/>
    <property type="match status" value="1"/>
</dbReference>
<accession>A0A2M7X568</accession>
<reference evidence="4" key="1">
    <citation type="submission" date="2017-09" db="EMBL/GenBank/DDBJ databases">
        <title>Depth-based differentiation of microbial function through sediment-hosted aquifers and enrichment of novel symbionts in the deep terrestrial subsurface.</title>
        <authorList>
            <person name="Probst A.J."/>
            <person name="Ladd B."/>
            <person name="Jarett J.K."/>
            <person name="Geller-Mcgrath D.E."/>
            <person name="Sieber C.M.K."/>
            <person name="Emerson J.B."/>
            <person name="Anantharaman K."/>
            <person name="Thomas B.C."/>
            <person name="Malmstrom R."/>
            <person name="Stieglmeier M."/>
            <person name="Klingl A."/>
            <person name="Woyke T."/>
            <person name="Ryan C.M."/>
            <person name="Banfield J.F."/>
        </authorList>
    </citation>
    <scope>NUCLEOTIDE SEQUENCE [LARGE SCALE GENOMIC DNA]</scope>
</reference>
<protein>
    <recommendedName>
        <fullName evidence="5">Clp R domain-containing protein</fullName>
    </recommendedName>
</protein>
<dbReference type="GO" id="GO:0034605">
    <property type="term" value="P:cellular response to heat"/>
    <property type="evidence" value="ECO:0007669"/>
    <property type="project" value="TreeGrafter"/>
</dbReference>
<proteinExistence type="predicted"/>
<dbReference type="AlphaFoldDB" id="A0A2M7X568"/>
<keyword evidence="1" id="KW-0547">Nucleotide-binding</keyword>
<dbReference type="GO" id="GO:0016887">
    <property type="term" value="F:ATP hydrolysis activity"/>
    <property type="evidence" value="ECO:0007669"/>
    <property type="project" value="TreeGrafter"/>
</dbReference>
<organism evidence="3 4">
    <name type="scientific">candidate division WWE3 bacterium CG_4_9_14_3_um_filter_34_6</name>
    <dbReference type="NCBI Taxonomy" id="1975079"/>
    <lineage>
        <taxon>Bacteria</taxon>
        <taxon>Katanobacteria</taxon>
    </lineage>
</organism>
<gene>
    <name evidence="3" type="ORF">CO178_00560</name>
</gene>
<evidence type="ECO:0000256" key="1">
    <source>
        <dbReference type="ARBA" id="ARBA00022741"/>
    </source>
</evidence>
<evidence type="ECO:0000313" key="3">
    <source>
        <dbReference type="EMBL" id="PJA41277.1"/>
    </source>
</evidence>
<dbReference type="InterPro" id="IPR050130">
    <property type="entry name" value="ClpA_ClpB"/>
</dbReference>
<dbReference type="Proteomes" id="UP000230683">
    <property type="component" value="Unassembled WGS sequence"/>
</dbReference>
<dbReference type="GO" id="GO:0005737">
    <property type="term" value="C:cytoplasm"/>
    <property type="evidence" value="ECO:0007669"/>
    <property type="project" value="TreeGrafter"/>
</dbReference>
<evidence type="ECO:0000256" key="2">
    <source>
        <dbReference type="ARBA" id="ARBA00022840"/>
    </source>
</evidence>
<dbReference type="InterPro" id="IPR027417">
    <property type="entry name" value="P-loop_NTPase"/>
</dbReference>